<dbReference type="InterPro" id="IPR029052">
    <property type="entry name" value="Metallo-depent_PP-like"/>
</dbReference>
<evidence type="ECO:0000313" key="3">
    <source>
        <dbReference type="Proteomes" id="UP000443582"/>
    </source>
</evidence>
<evidence type="ECO:0000259" key="1">
    <source>
        <dbReference type="Pfam" id="PF13435"/>
    </source>
</evidence>
<dbReference type="Proteomes" id="UP000443582">
    <property type="component" value="Unassembled WGS sequence"/>
</dbReference>
<comment type="caution">
    <text evidence="2">The sequence shown here is derived from an EMBL/GenBank/DDBJ whole genome shotgun (WGS) entry which is preliminary data.</text>
</comment>
<dbReference type="Pfam" id="PF13435">
    <property type="entry name" value="Cytochrome_C554"/>
    <property type="match status" value="1"/>
</dbReference>
<name>A0ABY0IFM7_9BACT</name>
<protein>
    <recommendedName>
        <fullName evidence="1">Cytochrome c-552/4 domain-containing protein</fullName>
    </recommendedName>
</protein>
<proteinExistence type="predicted"/>
<dbReference type="PANTHER" id="PTHR11575:SF24">
    <property type="entry name" value="5'-NUCLEOTIDASE"/>
    <property type="match status" value="1"/>
</dbReference>
<dbReference type="PANTHER" id="PTHR11575">
    <property type="entry name" value="5'-NUCLEOTIDASE-RELATED"/>
    <property type="match status" value="1"/>
</dbReference>
<dbReference type="Gene3D" id="3.60.21.10">
    <property type="match status" value="1"/>
</dbReference>
<dbReference type="InterPro" id="IPR036280">
    <property type="entry name" value="Multihaem_cyt_sf"/>
</dbReference>
<sequence length="536" mass="60695">MKRIFGLLTLTLALSCQSIIDMDKANSELKIEGPKFSILFSHSISGETHPCGCRQFPLGGLPQVAGFMHELKKEKQFLYVDTGDMLFPSSIVPTHIAKSQMQAAKDVAKGLDKLGLKYTLPGDQDLAAGVGFYKEVLSEVSFTPLVSNLSDEKKKDFPHQEFTKIVFGKKTVYLTGIVEPSTIQGPLQGYFKRPEASFPETLKKLKEAGYDEKNPLTQLVVMSHAGLDYDKGFAKKFPMIDWIIGSHSQSFTNYSIDVGDTQIVQVLSKNHYIGEIAISSGKEKLEKEFSYHEMREQLGEKIPNNPFTAYINESKKKLDQIRDEEQKMMYSGGNEIKKIPDAKSCLECHEAQGEHWAKTPHSVSFATLMIAGEENKTSCMKCHSVGMNEEGGYINHNDIVHFKDLKTTDKGFSGHKNKYWQDVSKAFKDVKSIRKLSDKKVSALRVEWDKLDEKHKVEHSYANVQCLNCHEVVTDHPFAIENDEQKLAHTKASIKNKCLECHTSDQSPEWYKKDRDGVYSGVDEDYFEKMYKKMVH</sequence>
<reference evidence="3" key="1">
    <citation type="journal article" date="2019" name="Int. J. Syst. Evol. Microbiol.">
        <title>Halobacteriovorax valvorus sp. nov., a novel prokaryotic predator isolated from coastal seawater of China.</title>
        <authorList>
            <person name="Chen M.-X."/>
        </authorList>
    </citation>
    <scope>NUCLEOTIDE SEQUENCE [LARGE SCALE GENOMIC DNA]</scope>
    <source>
        <strain evidence="3">BL9</strain>
    </source>
</reference>
<dbReference type="Gene3D" id="1.10.1130.10">
    <property type="entry name" value="Flavocytochrome C3, Chain A"/>
    <property type="match status" value="1"/>
</dbReference>
<feature type="domain" description="Cytochrome c-552/4" evidence="1">
    <location>
        <begin position="345"/>
        <end position="400"/>
    </location>
</feature>
<dbReference type="InterPro" id="IPR006179">
    <property type="entry name" value="5_nucleotidase/apyrase"/>
</dbReference>
<evidence type="ECO:0000313" key="2">
    <source>
        <dbReference type="EMBL" id="RZF21745.1"/>
    </source>
</evidence>
<dbReference type="RefSeq" id="WP_115361440.1">
    <property type="nucleotide sequence ID" value="NZ_QDKL01000002.1"/>
</dbReference>
<dbReference type="EMBL" id="QDKL01000002">
    <property type="protein sequence ID" value="RZF21745.1"/>
    <property type="molecule type" value="Genomic_DNA"/>
</dbReference>
<organism evidence="2 3">
    <name type="scientific">Halobacteriovorax vibrionivorans</name>
    <dbReference type="NCBI Taxonomy" id="2152716"/>
    <lineage>
        <taxon>Bacteria</taxon>
        <taxon>Pseudomonadati</taxon>
        <taxon>Bdellovibrionota</taxon>
        <taxon>Bacteriovoracia</taxon>
        <taxon>Bacteriovoracales</taxon>
        <taxon>Halobacteriovoraceae</taxon>
        <taxon>Halobacteriovorax</taxon>
    </lineage>
</organism>
<dbReference type="PROSITE" id="PS51257">
    <property type="entry name" value="PROKAR_LIPOPROTEIN"/>
    <property type="match status" value="1"/>
</dbReference>
<dbReference type="SUPFAM" id="SSF48695">
    <property type="entry name" value="Multiheme cytochromes"/>
    <property type="match status" value="1"/>
</dbReference>
<dbReference type="SUPFAM" id="SSF56300">
    <property type="entry name" value="Metallo-dependent phosphatases"/>
    <property type="match status" value="1"/>
</dbReference>
<dbReference type="InterPro" id="IPR023155">
    <property type="entry name" value="Cyt_c-552/4"/>
</dbReference>
<accession>A0ABY0IFM7</accession>
<gene>
    <name evidence="2" type="ORF">DAY19_08635</name>
</gene>
<keyword evidence="3" id="KW-1185">Reference proteome</keyword>